<proteinExistence type="predicted"/>
<accession>A0A0D3HUC1</accession>
<name>A0A0D3HUC1_9ORYZ</name>
<evidence type="ECO:0000313" key="3">
    <source>
        <dbReference type="Proteomes" id="UP000026960"/>
    </source>
</evidence>
<sequence length="374" mass="40732">MVTPDKKRRKKLAEPEPTPTPAPAPVPRLLRVRPGNKKKNKGASPEKQPPVYMVLAHGVEEEPTTHSVIEVAAGAAARRLLNTGSGRGRGRGMSFAAVGTRIVGVGVELTTVYDPETSTERGGPRLIFPKVNSVLISISDDGGGVVGGGKLYALSRTPAVVRPLDFEPWFFVLDDLSHTVWRQLPSPPLFPCRLNPLEFLDPPRCASRHHNGTCAFDMDTEQWEMVHDGQALPLGSDDHRCFVAVAAAAANVAVYRMEVGISAVTGKKELTIVELRVVVASNCRIVPGNLLCAMGKGSFASFEFRSVADASMGKVGKARIVHRTYSLVEITTDTDDGEDDWVVMVKKQDRQVYKLRDRQAYLAHPCRAVAVFTM</sequence>
<dbReference type="Proteomes" id="UP000026960">
    <property type="component" value="Chromosome 12"/>
</dbReference>
<dbReference type="EnsemblPlants" id="OBART12G11600.1">
    <property type="protein sequence ID" value="OBART12G11600.1"/>
    <property type="gene ID" value="OBART12G11600"/>
</dbReference>
<dbReference type="InterPro" id="IPR012871">
    <property type="entry name" value="DUF1668_ORYSA"/>
</dbReference>
<feature type="region of interest" description="Disordered" evidence="1">
    <location>
        <begin position="1"/>
        <end position="50"/>
    </location>
</feature>
<reference evidence="2" key="2">
    <citation type="submission" date="2015-03" db="UniProtKB">
        <authorList>
            <consortium name="EnsemblPlants"/>
        </authorList>
    </citation>
    <scope>IDENTIFICATION</scope>
</reference>
<dbReference type="Pfam" id="PF07893">
    <property type="entry name" value="DUF1668"/>
    <property type="match status" value="1"/>
</dbReference>
<dbReference type="HOGENOM" id="CLU_041856_0_0_1"/>
<organism evidence="2">
    <name type="scientific">Oryza barthii</name>
    <dbReference type="NCBI Taxonomy" id="65489"/>
    <lineage>
        <taxon>Eukaryota</taxon>
        <taxon>Viridiplantae</taxon>
        <taxon>Streptophyta</taxon>
        <taxon>Embryophyta</taxon>
        <taxon>Tracheophyta</taxon>
        <taxon>Spermatophyta</taxon>
        <taxon>Magnoliopsida</taxon>
        <taxon>Liliopsida</taxon>
        <taxon>Poales</taxon>
        <taxon>Poaceae</taxon>
        <taxon>BOP clade</taxon>
        <taxon>Oryzoideae</taxon>
        <taxon>Oryzeae</taxon>
        <taxon>Oryzinae</taxon>
        <taxon>Oryza</taxon>
    </lineage>
</organism>
<protein>
    <submittedName>
        <fullName evidence="2">Uncharacterized protein</fullName>
    </submittedName>
</protein>
<feature type="compositionally biased region" description="Basic residues" evidence="1">
    <location>
        <begin position="1"/>
        <end position="11"/>
    </location>
</feature>
<dbReference type="Gramene" id="OBART12G11600.1">
    <property type="protein sequence ID" value="OBART12G11600.1"/>
    <property type="gene ID" value="OBART12G11600"/>
</dbReference>
<feature type="compositionally biased region" description="Pro residues" evidence="1">
    <location>
        <begin position="16"/>
        <end position="26"/>
    </location>
</feature>
<dbReference type="eggNOG" id="ENOG502R3BT">
    <property type="taxonomic scope" value="Eukaryota"/>
</dbReference>
<evidence type="ECO:0000313" key="2">
    <source>
        <dbReference type="EnsemblPlants" id="OBART12G11600.1"/>
    </source>
</evidence>
<evidence type="ECO:0000256" key="1">
    <source>
        <dbReference type="SAM" id="MobiDB-lite"/>
    </source>
</evidence>
<dbReference type="AlphaFoldDB" id="A0A0D3HUC1"/>
<keyword evidence="3" id="KW-1185">Reference proteome</keyword>
<reference evidence="2" key="1">
    <citation type="journal article" date="2009" name="Rice">
        <title>De Novo Next Generation Sequencing of Plant Genomes.</title>
        <authorList>
            <person name="Rounsley S."/>
            <person name="Marri P.R."/>
            <person name="Yu Y."/>
            <person name="He R."/>
            <person name="Sisneros N."/>
            <person name="Goicoechea J.L."/>
            <person name="Lee S.J."/>
            <person name="Angelova A."/>
            <person name="Kudrna D."/>
            <person name="Luo M."/>
            <person name="Affourtit J."/>
            <person name="Desany B."/>
            <person name="Knight J."/>
            <person name="Niazi F."/>
            <person name="Egholm M."/>
            <person name="Wing R.A."/>
        </authorList>
    </citation>
    <scope>NUCLEOTIDE SEQUENCE [LARGE SCALE GENOMIC DNA]</scope>
    <source>
        <strain evidence="2">cv. IRGC 105608</strain>
    </source>
</reference>
<dbReference type="PaxDb" id="65489-OBART12G11600.1"/>
<feature type="compositionally biased region" description="Basic residues" evidence="1">
    <location>
        <begin position="30"/>
        <end position="41"/>
    </location>
</feature>